<dbReference type="GO" id="GO:0008360">
    <property type="term" value="P:regulation of cell shape"/>
    <property type="evidence" value="ECO:0007669"/>
    <property type="project" value="UniProtKB-KW"/>
</dbReference>
<gene>
    <name evidence="6" type="ORF">COV85_00105</name>
</gene>
<dbReference type="GO" id="GO:0071555">
    <property type="term" value="P:cell wall organization"/>
    <property type="evidence" value="ECO:0007669"/>
    <property type="project" value="UniProtKB-KW"/>
</dbReference>
<keyword evidence="2" id="KW-0133">Cell shape</keyword>
<dbReference type="SUPFAM" id="SSF53244">
    <property type="entry name" value="MurD-like peptide ligases, peptide-binding domain"/>
    <property type="match status" value="1"/>
</dbReference>
<evidence type="ECO:0000313" key="6">
    <source>
        <dbReference type="EMBL" id="PIQ74797.1"/>
    </source>
</evidence>
<organism evidence="6 7">
    <name type="scientific">Candidatus Portnoybacteria bacterium CG11_big_fil_rev_8_21_14_0_20_44_10</name>
    <dbReference type="NCBI Taxonomy" id="1974818"/>
    <lineage>
        <taxon>Bacteria</taxon>
        <taxon>Candidatus Portnoyibacteriota</taxon>
    </lineage>
</organism>
<keyword evidence="2" id="KW-0961">Cell wall biogenesis/degradation</keyword>
<reference evidence="6 7" key="1">
    <citation type="submission" date="2017-09" db="EMBL/GenBank/DDBJ databases">
        <title>Depth-based differentiation of microbial function through sediment-hosted aquifers and enrichment of novel symbionts in the deep terrestrial subsurface.</title>
        <authorList>
            <person name="Probst A.J."/>
            <person name="Ladd B."/>
            <person name="Jarett J.K."/>
            <person name="Geller-Mcgrath D.E."/>
            <person name="Sieber C.M."/>
            <person name="Emerson J.B."/>
            <person name="Anantharaman K."/>
            <person name="Thomas B.C."/>
            <person name="Malmstrom R."/>
            <person name="Stieglmeier M."/>
            <person name="Klingl A."/>
            <person name="Woyke T."/>
            <person name="Ryan C.M."/>
            <person name="Banfield J.F."/>
        </authorList>
    </citation>
    <scope>NUCLEOTIDE SEQUENCE [LARGE SCALE GENOMIC DNA]</scope>
    <source>
        <strain evidence="6">CG11_big_fil_rev_8_21_14_0_20_44_10</strain>
    </source>
</reference>
<dbReference type="GO" id="GO:0005737">
    <property type="term" value="C:cytoplasm"/>
    <property type="evidence" value="ECO:0007669"/>
    <property type="project" value="UniProtKB-SubCell"/>
</dbReference>
<evidence type="ECO:0000256" key="1">
    <source>
        <dbReference type="ARBA" id="ARBA00005898"/>
    </source>
</evidence>
<keyword evidence="3" id="KW-0812">Transmembrane</keyword>
<dbReference type="GO" id="GO:0016881">
    <property type="term" value="F:acid-amino acid ligase activity"/>
    <property type="evidence" value="ECO:0007669"/>
    <property type="project" value="InterPro"/>
</dbReference>
<feature type="domain" description="Mur ligase C-terminal" evidence="4">
    <location>
        <begin position="273"/>
        <end position="425"/>
    </location>
</feature>
<dbReference type="AlphaFoldDB" id="A0A2H0KRR2"/>
<dbReference type="PANTHER" id="PTHR23135">
    <property type="entry name" value="MUR LIGASE FAMILY MEMBER"/>
    <property type="match status" value="1"/>
</dbReference>
<comment type="similarity">
    <text evidence="1">Belongs to the MurCDEF family. MurE subfamily.</text>
</comment>
<feature type="transmembrane region" description="Helical" evidence="3">
    <location>
        <begin position="12"/>
        <end position="31"/>
    </location>
</feature>
<comment type="subcellular location">
    <subcellularLocation>
        <location evidence="2">Cytoplasm</location>
    </subcellularLocation>
</comment>
<feature type="domain" description="Mur ligase central" evidence="5">
    <location>
        <begin position="41"/>
        <end position="251"/>
    </location>
</feature>
<dbReference type="EMBL" id="PCVN01000002">
    <property type="protein sequence ID" value="PIQ74797.1"/>
    <property type="molecule type" value="Genomic_DNA"/>
</dbReference>
<evidence type="ECO:0000259" key="4">
    <source>
        <dbReference type="Pfam" id="PF02875"/>
    </source>
</evidence>
<dbReference type="InterPro" id="IPR004101">
    <property type="entry name" value="Mur_ligase_C"/>
</dbReference>
<sequence>MKSLLRKLVPEFMMNWYHFILAYLGALIYRFPSRKLIVIGVTGTTGKTTTCNLIAQILNYCGSKTGMATTVNFCIGGEEWINEYKQTMLGRFKLQKLLRQMVEAGCKYAVIETSSEGILQHRHRAIDYSVAVFTNLSPEHIERHGGFENYRAAKLELFEKVAKREGGIGVYNLDDENVESFLAIPIKRRYGYCTKCRASGYRAAMLENKHHIYDIDVSPSKTSFVFDDEKFELPLIGEFNAYNAAAAICVALSQGLEIGQIKKALTLARPVSGRMEIIDEGQDFAAIVDYAHEPASFEGALKAIKNFNLKRTIVVFGSAGGGRDKWRRPMMGEIADKYAEIIIVTTDDPGDEKPGEIIDEILEGVLSAKGGSAVRLSSPPKSSGGKNRERILKKNVFKIVDRRRAIRVAVDLAQSDDLILFAGKGGETWMNVKNGKKIPWDESAVVREEIRNKMADIPVIKI</sequence>
<evidence type="ECO:0000313" key="7">
    <source>
        <dbReference type="Proteomes" id="UP000231550"/>
    </source>
</evidence>
<dbReference type="GO" id="GO:0009252">
    <property type="term" value="P:peptidoglycan biosynthetic process"/>
    <property type="evidence" value="ECO:0007669"/>
    <property type="project" value="UniProtKB-UniPathway"/>
</dbReference>
<comment type="caution">
    <text evidence="6">The sequence shown here is derived from an EMBL/GenBank/DDBJ whole genome shotgun (WGS) entry which is preliminary data.</text>
</comment>
<dbReference type="Gene3D" id="3.40.1190.10">
    <property type="entry name" value="Mur-like, catalytic domain"/>
    <property type="match status" value="1"/>
</dbReference>
<keyword evidence="3" id="KW-1133">Transmembrane helix</keyword>
<dbReference type="Proteomes" id="UP000231550">
    <property type="component" value="Unassembled WGS sequence"/>
</dbReference>
<dbReference type="Pfam" id="PF02875">
    <property type="entry name" value="Mur_ligase_C"/>
    <property type="match status" value="1"/>
</dbReference>
<evidence type="ECO:0000256" key="3">
    <source>
        <dbReference type="SAM" id="Phobius"/>
    </source>
</evidence>
<evidence type="ECO:0000259" key="5">
    <source>
        <dbReference type="Pfam" id="PF08245"/>
    </source>
</evidence>
<protein>
    <recommendedName>
        <fullName evidence="8">UDP-N-acetylmuramyl-tripeptide synthetase</fullName>
    </recommendedName>
</protein>
<dbReference type="InterPro" id="IPR013221">
    <property type="entry name" value="Mur_ligase_cen"/>
</dbReference>
<keyword evidence="3" id="KW-0472">Membrane</keyword>
<name>A0A2H0KRR2_9BACT</name>
<keyword evidence="2" id="KW-0573">Peptidoglycan synthesis</keyword>
<dbReference type="SUPFAM" id="SSF53623">
    <property type="entry name" value="MurD-like peptide ligases, catalytic domain"/>
    <property type="match status" value="1"/>
</dbReference>
<accession>A0A2H0KRR2</accession>
<keyword evidence="2" id="KW-0132">Cell division</keyword>
<dbReference type="InterPro" id="IPR036565">
    <property type="entry name" value="Mur-like_cat_sf"/>
</dbReference>
<evidence type="ECO:0000256" key="2">
    <source>
        <dbReference type="RuleBase" id="RU004135"/>
    </source>
</evidence>
<dbReference type="Gene3D" id="3.90.190.20">
    <property type="entry name" value="Mur ligase, C-terminal domain"/>
    <property type="match status" value="1"/>
</dbReference>
<dbReference type="PANTHER" id="PTHR23135:SF4">
    <property type="entry name" value="UDP-N-ACETYLMURAMOYL-L-ALANYL-D-GLUTAMATE--2,6-DIAMINOPIMELATE LIGASE MURE HOMOLOG, CHLOROPLASTIC"/>
    <property type="match status" value="1"/>
</dbReference>
<dbReference type="GO" id="GO:0051301">
    <property type="term" value="P:cell division"/>
    <property type="evidence" value="ECO:0007669"/>
    <property type="project" value="UniProtKB-KW"/>
</dbReference>
<keyword evidence="2" id="KW-0131">Cell cycle</keyword>
<dbReference type="Pfam" id="PF08245">
    <property type="entry name" value="Mur_ligase_M"/>
    <property type="match status" value="1"/>
</dbReference>
<comment type="pathway">
    <text evidence="2">Cell wall biogenesis; peptidoglycan biosynthesis.</text>
</comment>
<dbReference type="InterPro" id="IPR036615">
    <property type="entry name" value="Mur_ligase_C_dom_sf"/>
</dbReference>
<proteinExistence type="inferred from homology"/>
<dbReference type="InterPro" id="IPR005761">
    <property type="entry name" value="UDP-N-AcMur-Glu-dNH2Pim_ligase"/>
</dbReference>
<dbReference type="GO" id="GO:0005524">
    <property type="term" value="F:ATP binding"/>
    <property type="evidence" value="ECO:0007669"/>
    <property type="project" value="InterPro"/>
</dbReference>
<dbReference type="UniPathway" id="UPA00219"/>
<evidence type="ECO:0008006" key="8">
    <source>
        <dbReference type="Google" id="ProtNLM"/>
    </source>
</evidence>
<dbReference type="NCBIfam" id="TIGR01085">
    <property type="entry name" value="murE"/>
    <property type="match status" value="1"/>
</dbReference>